<sequence>MTDVPASGDQCDARPTTVLEADSQPLFRACTVATRAELPAVRVLSSSFLANHPGARFDALIIDALPGDALIADAPGAAEPGDAKPGDTDPKDTDLLTPLDIGVSEAELAGFATGCTAEQLRAVLRPRLLTHLLADGLPVLCLDPWVQVLGPVTDQVVGATRRSPLVLLPRVLRPLPDDGLRPGQEDLVDVGLYDPGFIVVGPTAAPFLSSWTDEAARNPETAAGFLDSAPALTDHKVLRDARVGLSVWNAGQRQLHRDADGRLTTLGEPLLTVHFAGFDPQRPWLLSADFADRPRTLLSEHPLVADLCTGYRADLVRAGHTNQPTEYRFGQLTDGTALPDGLRADYRDACLAAARAGDRPPPAAFADDRDAAFLAWACEPLPDQPASTRWSAAVWRDDPWLRRQFPDPFGANGTAFREWCAGVGVAAGRLPVDAVPGPVASDPDLLPQLGLSVLGSGPVAALVLAAARASGLPISTEPGYPVVLRCAEPGAQPPVPADRYLVGVGLDLISADEVPGAQELWVASDGTRTLLERAGGPPVRVLHLPVVDRGERDAEAMAEARELLDVPSDAVVFACAADHSAERAGNTLGAVSAFLAAFPERQDVRLLVSVTGASAQPEAAERLRLATSADPRVRLFEDTSDEVRHAVLDTADCAVSLHRCGSCDRIAVTLAEAAARGVPVLTSAHGAVAEVFDGDSAILVPCNEGGAEPDIQAAAQLLRGLADDPGTAAAIGAAGRAHVLRVRAVSRAGDQLRERVEHAYRSWRARRAATKPARDVDPLRPLRAAKHALLRQPDVDVASRTPGAPALRKVVLRVLDHYDNHIRDVLNSLVDGVERTATELVRRQDEIRDGGGLGELDVLRAELEQLVDQQSQLGDQLVGADDAVVRVRADMAGQGRRLREAEDAVVAEAAKRNKQLDVMAQRIDRLTMALDRTLDRIDSLESRVVDVLRERDSRLDAGVRAATQALQTTDALRRVVVREHERHSDPVDGVRSSLVLCDAGLLRLPAEDALMLPLLSSNGVWETKLSELIDSLVEPDGIFLDVGAYIGYHTIRVLSRLGTSGAVVAVEPCESARKLLRHNVDVNVPARIADRLVVVDAAAWDSQAELVAEPALSGGVTVSARPESLAEVAPGPTGAGESDQDGTLELSAELVADATPTVRGNRLDRELEDVPALQGMRLSVVRVDAPGRGHRALAGLVRLLRRDRPHVFLEFSATATVGFGDDPVTVLREFRMWGYELLLLGAVNPSTPEEVVEALGASRSVTLWLRPKTKVGSMPSPSVSSPLRQPADQAI</sequence>
<dbReference type="Gene3D" id="3.40.50.2000">
    <property type="entry name" value="Glycogen Phosphorylase B"/>
    <property type="match status" value="1"/>
</dbReference>
<reference evidence="4 5" key="2">
    <citation type="submission" date="2019-09" db="EMBL/GenBank/DDBJ databases">
        <authorList>
            <person name="Jin C."/>
        </authorList>
    </citation>
    <scope>NUCLEOTIDE SEQUENCE [LARGE SCALE GENOMIC DNA]</scope>
    <source>
        <strain evidence="4 5">AN110305</strain>
    </source>
</reference>
<dbReference type="PANTHER" id="PTHR34203">
    <property type="entry name" value="METHYLTRANSFERASE, FKBM FAMILY PROTEIN"/>
    <property type="match status" value="1"/>
</dbReference>
<feature type="coiled-coil region" evidence="1">
    <location>
        <begin position="923"/>
        <end position="950"/>
    </location>
</feature>
<comment type="caution">
    <text evidence="4">The sequence shown here is derived from an EMBL/GenBank/DDBJ whole genome shotgun (WGS) entry which is preliminary data.</text>
</comment>
<name>A0A5B2W320_9PSEU</name>
<dbReference type="GO" id="GO:0016740">
    <property type="term" value="F:transferase activity"/>
    <property type="evidence" value="ECO:0007669"/>
    <property type="project" value="UniProtKB-KW"/>
</dbReference>
<feature type="compositionally biased region" description="Low complexity" evidence="2">
    <location>
        <begin position="1273"/>
        <end position="1282"/>
    </location>
</feature>
<evidence type="ECO:0000313" key="4">
    <source>
        <dbReference type="EMBL" id="KAA2246011.1"/>
    </source>
</evidence>
<organism evidence="4 5">
    <name type="scientific">Solihabitans fulvus</name>
    <dbReference type="NCBI Taxonomy" id="1892852"/>
    <lineage>
        <taxon>Bacteria</taxon>
        <taxon>Bacillati</taxon>
        <taxon>Actinomycetota</taxon>
        <taxon>Actinomycetes</taxon>
        <taxon>Pseudonocardiales</taxon>
        <taxon>Pseudonocardiaceae</taxon>
        <taxon>Solihabitans</taxon>
    </lineage>
</organism>
<gene>
    <name evidence="4" type="ORF">F0L68_40890</name>
</gene>
<dbReference type="Pfam" id="PF05050">
    <property type="entry name" value="Methyltransf_21"/>
    <property type="match status" value="1"/>
</dbReference>
<dbReference type="InterPro" id="IPR052514">
    <property type="entry name" value="SAM-dependent_MTase"/>
</dbReference>
<dbReference type="OrthoDB" id="5679686at2"/>
<dbReference type="EMBL" id="VUOB01000150">
    <property type="protein sequence ID" value="KAA2246011.1"/>
    <property type="molecule type" value="Genomic_DNA"/>
</dbReference>
<accession>A0A5B2W320</accession>
<proteinExistence type="predicted"/>
<dbReference type="SUPFAM" id="SSF53756">
    <property type="entry name" value="UDP-Glycosyltransferase/glycogen phosphorylase"/>
    <property type="match status" value="1"/>
</dbReference>
<dbReference type="InterPro" id="IPR029063">
    <property type="entry name" value="SAM-dependent_MTases_sf"/>
</dbReference>
<dbReference type="Gene3D" id="3.40.50.150">
    <property type="entry name" value="Vaccinia Virus protein VP39"/>
    <property type="match status" value="1"/>
</dbReference>
<evidence type="ECO:0000259" key="3">
    <source>
        <dbReference type="Pfam" id="PF05050"/>
    </source>
</evidence>
<evidence type="ECO:0000313" key="5">
    <source>
        <dbReference type="Proteomes" id="UP000323454"/>
    </source>
</evidence>
<feature type="domain" description="Methyltransferase FkbM" evidence="3">
    <location>
        <begin position="1041"/>
        <end position="1236"/>
    </location>
</feature>
<dbReference type="Pfam" id="PF13692">
    <property type="entry name" value="Glyco_trans_1_4"/>
    <property type="match status" value="1"/>
</dbReference>
<evidence type="ECO:0000256" key="2">
    <source>
        <dbReference type="SAM" id="MobiDB-lite"/>
    </source>
</evidence>
<dbReference type="InterPro" id="IPR006342">
    <property type="entry name" value="FkbM_mtfrase"/>
</dbReference>
<keyword evidence="1" id="KW-0175">Coiled coil</keyword>
<keyword evidence="4" id="KW-0808">Transferase</keyword>
<feature type="region of interest" description="Disordered" evidence="2">
    <location>
        <begin position="74"/>
        <end position="93"/>
    </location>
</feature>
<dbReference type="RefSeq" id="WP_149855298.1">
    <property type="nucleotide sequence ID" value="NZ_VUOB01000150.1"/>
</dbReference>
<dbReference type="Proteomes" id="UP000323454">
    <property type="component" value="Unassembled WGS sequence"/>
</dbReference>
<feature type="region of interest" description="Disordered" evidence="2">
    <location>
        <begin position="1270"/>
        <end position="1291"/>
    </location>
</feature>
<reference evidence="4 5" key="1">
    <citation type="submission" date="2019-09" db="EMBL/GenBank/DDBJ databases">
        <title>Goodfellowia gen. nov., a new genus of the Pseudonocardineae related to Actinoalloteichus, containing Goodfellowia coeruleoviolacea gen. nov., comb. nov. gen. nov., comb. nov.</title>
        <authorList>
            <person name="Labeda D."/>
        </authorList>
    </citation>
    <scope>NUCLEOTIDE SEQUENCE [LARGE SCALE GENOMIC DNA]</scope>
    <source>
        <strain evidence="4 5">AN110305</strain>
    </source>
</reference>
<keyword evidence="5" id="KW-1185">Reference proteome</keyword>
<dbReference type="PANTHER" id="PTHR34203:SF15">
    <property type="entry name" value="SLL1173 PROTEIN"/>
    <property type="match status" value="1"/>
</dbReference>
<evidence type="ECO:0000256" key="1">
    <source>
        <dbReference type="SAM" id="Coils"/>
    </source>
</evidence>
<dbReference type="SUPFAM" id="SSF53335">
    <property type="entry name" value="S-adenosyl-L-methionine-dependent methyltransferases"/>
    <property type="match status" value="1"/>
</dbReference>
<protein>
    <submittedName>
        <fullName evidence="4">Glycosyltransferase</fullName>
    </submittedName>
</protein>
<feature type="compositionally biased region" description="Basic and acidic residues" evidence="2">
    <location>
        <begin position="81"/>
        <end position="93"/>
    </location>
</feature>